<evidence type="ECO:0000313" key="1">
    <source>
        <dbReference type="EMBL" id="KNX39831.1"/>
    </source>
</evidence>
<dbReference type="AlphaFoldDB" id="A0A0L6CQ23"/>
<name>A0A0L6CQ23_9RHOB</name>
<protein>
    <submittedName>
        <fullName evidence="1">Uncharacterized protein</fullName>
    </submittedName>
</protein>
<accession>A0A0L6CQ23</accession>
<dbReference type="Proteomes" id="UP000037046">
    <property type="component" value="Unassembled WGS sequence"/>
</dbReference>
<sequence>MRSLYVDSNDEYVLPIHTDGTPNAVVIANRLLKSSPIPAWAVAAFLFRDKEFTAVDGEPDWTDLLAVFQSFFEWTDEERESLFTWEDPAVTCFEEMISDE</sequence>
<gene>
    <name evidence="1" type="ORF">ROTO_36360</name>
</gene>
<organism evidence="1 2">
    <name type="scientific">Roseovarius tolerans</name>
    <dbReference type="NCBI Taxonomy" id="74031"/>
    <lineage>
        <taxon>Bacteria</taxon>
        <taxon>Pseudomonadati</taxon>
        <taxon>Pseudomonadota</taxon>
        <taxon>Alphaproteobacteria</taxon>
        <taxon>Rhodobacterales</taxon>
        <taxon>Roseobacteraceae</taxon>
        <taxon>Roseovarius</taxon>
    </lineage>
</organism>
<keyword evidence="2" id="KW-1185">Reference proteome</keyword>
<dbReference type="EMBL" id="LGVV01000098">
    <property type="protein sequence ID" value="KNX39831.1"/>
    <property type="molecule type" value="Genomic_DNA"/>
</dbReference>
<proteinExistence type="predicted"/>
<evidence type="ECO:0000313" key="2">
    <source>
        <dbReference type="Proteomes" id="UP000037046"/>
    </source>
</evidence>
<comment type="caution">
    <text evidence="1">The sequence shown here is derived from an EMBL/GenBank/DDBJ whole genome shotgun (WGS) entry which is preliminary data.</text>
</comment>
<dbReference type="PATRIC" id="fig|74031.6.peg.3734"/>
<reference evidence="2" key="1">
    <citation type="submission" date="2015-07" db="EMBL/GenBank/DDBJ databases">
        <title>Draft Genome Sequence of Roseovarius tolerans EL-164, a producer of N-Acylated Alanine Methyl Esters (NAMEs).</title>
        <authorList>
            <person name="Voget S."/>
            <person name="Bruns H."/>
            <person name="Wagner-Doebler I."/>
            <person name="Schulz S."/>
            <person name="Daniel R."/>
        </authorList>
    </citation>
    <scope>NUCLEOTIDE SEQUENCE [LARGE SCALE GENOMIC DNA]</scope>
    <source>
        <strain evidence="2">EL-164</strain>
    </source>
</reference>